<evidence type="ECO:0000256" key="6">
    <source>
        <dbReference type="ARBA" id="ARBA00022777"/>
    </source>
</evidence>
<feature type="domain" description="Histidine kinase" evidence="9">
    <location>
        <begin position="208"/>
        <end position="397"/>
    </location>
</feature>
<comment type="catalytic activity">
    <reaction evidence="1">
        <text>ATP + protein L-histidine = ADP + protein N-phospho-L-histidine.</text>
        <dbReference type="EC" id="2.7.13.3"/>
    </reaction>
</comment>
<evidence type="ECO:0000256" key="4">
    <source>
        <dbReference type="ARBA" id="ARBA00022679"/>
    </source>
</evidence>
<keyword evidence="7" id="KW-0067">ATP-binding</keyword>
<dbReference type="EC" id="2.7.13.3" evidence="2"/>
<protein>
    <recommendedName>
        <fullName evidence="2">histidine kinase</fullName>
        <ecNumber evidence="2">2.7.13.3</ecNumber>
    </recommendedName>
</protein>
<dbReference type="CDD" id="cd16917">
    <property type="entry name" value="HATPase_UhpB-NarQ-NarX-like"/>
    <property type="match status" value="1"/>
</dbReference>
<accession>A0A5M9IZR8</accession>
<evidence type="ECO:0000259" key="9">
    <source>
        <dbReference type="PROSITE" id="PS50109"/>
    </source>
</evidence>
<dbReference type="InterPro" id="IPR036890">
    <property type="entry name" value="HATPase_C_sf"/>
</dbReference>
<sequence>MGKIFSIWKKGYAFGDKPCPKGVRGMEVAGLEVTPSNGTGSYRRVRIRPQWWPLWLGPVRREQARSVRRLLAGLPLHADGALSDFLDRFDALLPRARLNLILGGEDLSPTRRALIEGCQDTATCPWRNAAVAQTPQACGPCRQRGVHRLVCALPEGQKGVLLLDTPRRAGASWRQLLEEAAQAVGVTVRLRGHAREQQRKQATSRHGALARELHDSVAQQLGYLSFQAHGLQSQLGAPALHDLCAGLSQLQRQVRELITSARLTMDGRSLRQALADSVAEFSRRCIIVFELDNRLPDDALGPETELQVLQIIREALANAVRHSHARHVRIELRQTQDGDASVSVEDDGIGLSPASDEHNHFGLAIIRERAASLGARLSIETIRPHGVRVHLGLRRHHDLPQGSLDGLHDLITDR</sequence>
<evidence type="ECO:0000313" key="11">
    <source>
        <dbReference type="Proteomes" id="UP000323425"/>
    </source>
</evidence>
<dbReference type="Pfam" id="PF07730">
    <property type="entry name" value="HisKA_3"/>
    <property type="match status" value="1"/>
</dbReference>
<evidence type="ECO:0000256" key="2">
    <source>
        <dbReference type="ARBA" id="ARBA00012438"/>
    </source>
</evidence>
<dbReference type="InterPro" id="IPR005467">
    <property type="entry name" value="His_kinase_dom"/>
</dbReference>
<dbReference type="InterPro" id="IPR011712">
    <property type="entry name" value="Sig_transdc_His_kin_sub3_dim/P"/>
</dbReference>
<gene>
    <name evidence="10" type="primary">narQ_1</name>
    <name evidence="10" type="ORF">FX985_02137</name>
</gene>
<dbReference type="PANTHER" id="PTHR24421">
    <property type="entry name" value="NITRATE/NITRITE SENSOR PROTEIN NARX-RELATED"/>
    <property type="match status" value="1"/>
</dbReference>
<dbReference type="PANTHER" id="PTHR24421:SF10">
    <property type="entry name" value="NITRATE_NITRITE SENSOR PROTEIN NARQ"/>
    <property type="match status" value="1"/>
</dbReference>
<dbReference type="GO" id="GO:0005524">
    <property type="term" value="F:ATP binding"/>
    <property type="evidence" value="ECO:0007669"/>
    <property type="project" value="UniProtKB-KW"/>
</dbReference>
<dbReference type="SUPFAM" id="SSF55874">
    <property type="entry name" value="ATPase domain of HSP90 chaperone/DNA topoisomerase II/histidine kinase"/>
    <property type="match status" value="1"/>
</dbReference>
<dbReference type="SMART" id="SM00387">
    <property type="entry name" value="HATPase_c"/>
    <property type="match status" value="1"/>
</dbReference>
<dbReference type="GO" id="GO:0046983">
    <property type="term" value="F:protein dimerization activity"/>
    <property type="evidence" value="ECO:0007669"/>
    <property type="project" value="InterPro"/>
</dbReference>
<comment type="caution">
    <text evidence="10">The sequence shown here is derived from an EMBL/GenBank/DDBJ whole genome shotgun (WGS) entry which is preliminary data.</text>
</comment>
<dbReference type="Gene3D" id="1.20.5.1930">
    <property type="match status" value="1"/>
</dbReference>
<organism evidence="10 11">
    <name type="scientific">Pseudomonas extremaustralis</name>
    <dbReference type="NCBI Taxonomy" id="359110"/>
    <lineage>
        <taxon>Bacteria</taxon>
        <taxon>Pseudomonadati</taxon>
        <taxon>Pseudomonadota</taxon>
        <taxon>Gammaproteobacteria</taxon>
        <taxon>Pseudomonadales</taxon>
        <taxon>Pseudomonadaceae</taxon>
        <taxon>Pseudomonas</taxon>
    </lineage>
</organism>
<dbReference type="GO" id="GO:0000155">
    <property type="term" value="F:phosphorelay sensor kinase activity"/>
    <property type="evidence" value="ECO:0007669"/>
    <property type="project" value="InterPro"/>
</dbReference>
<reference evidence="10 11" key="1">
    <citation type="journal article" date="2018" name="Plant Biotechnol. Rep.">
        <title>Diversity and antifungal activity of endophytic bacteria associated with Panax ginseng seedlings.</title>
        <authorList>
            <person name="Park J.M."/>
            <person name="Hong C.E."/>
            <person name="Jo S.H."/>
        </authorList>
    </citation>
    <scope>NUCLEOTIDE SEQUENCE [LARGE SCALE GENOMIC DNA]</scope>
    <source>
        <strain evidence="10 11">PgKB38</strain>
    </source>
</reference>
<dbReference type="EMBL" id="VTFH01000001">
    <property type="protein sequence ID" value="KAA8562071.1"/>
    <property type="molecule type" value="Genomic_DNA"/>
</dbReference>
<dbReference type="AlphaFoldDB" id="A0A5M9IZR8"/>
<evidence type="ECO:0000256" key="7">
    <source>
        <dbReference type="ARBA" id="ARBA00022840"/>
    </source>
</evidence>
<dbReference type="InterPro" id="IPR050482">
    <property type="entry name" value="Sensor_HK_TwoCompSys"/>
</dbReference>
<evidence type="ECO:0000256" key="1">
    <source>
        <dbReference type="ARBA" id="ARBA00000085"/>
    </source>
</evidence>
<evidence type="ECO:0000313" key="10">
    <source>
        <dbReference type="EMBL" id="KAA8562071.1"/>
    </source>
</evidence>
<name>A0A5M9IZR8_9PSED</name>
<keyword evidence="6" id="KW-0418">Kinase</keyword>
<keyword evidence="3" id="KW-0597">Phosphoprotein</keyword>
<dbReference type="Gene3D" id="3.30.565.10">
    <property type="entry name" value="Histidine kinase-like ATPase, C-terminal domain"/>
    <property type="match status" value="1"/>
</dbReference>
<dbReference type="InterPro" id="IPR003594">
    <property type="entry name" value="HATPase_dom"/>
</dbReference>
<keyword evidence="4 10" id="KW-0808">Transferase</keyword>
<evidence type="ECO:0000256" key="3">
    <source>
        <dbReference type="ARBA" id="ARBA00022553"/>
    </source>
</evidence>
<evidence type="ECO:0000256" key="5">
    <source>
        <dbReference type="ARBA" id="ARBA00022741"/>
    </source>
</evidence>
<evidence type="ECO:0000256" key="8">
    <source>
        <dbReference type="ARBA" id="ARBA00023012"/>
    </source>
</evidence>
<dbReference type="Proteomes" id="UP000323425">
    <property type="component" value="Unassembled WGS sequence"/>
</dbReference>
<keyword evidence="5" id="KW-0547">Nucleotide-binding</keyword>
<keyword evidence="8" id="KW-0902">Two-component regulatory system</keyword>
<dbReference type="GO" id="GO:0016020">
    <property type="term" value="C:membrane"/>
    <property type="evidence" value="ECO:0007669"/>
    <property type="project" value="InterPro"/>
</dbReference>
<dbReference type="Pfam" id="PF02518">
    <property type="entry name" value="HATPase_c"/>
    <property type="match status" value="1"/>
</dbReference>
<dbReference type="PROSITE" id="PS50109">
    <property type="entry name" value="HIS_KIN"/>
    <property type="match status" value="1"/>
</dbReference>
<proteinExistence type="predicted"/>